<organism evidence="8 9">
    <name type="scientific">Vibrio europaeus</name>
    <dbReference type="NCBI Taxonomy" id="300876"/>
    <lineage>
        <taxon>Bacteria</taxon>
        <taxon>Pseudomonadati</taxon>
        <taxon>Pseudomonadota</taxon>
        <taxon>Gammaproteobacteria</taxon>
        <taxon>Vibrionales</taxon>
        <taxon>Vibrionaceae</taxon>
        <taxon>Vibrio</taxon>
        <taxon>Vibrio oreintalis group</taxon>
    </lineage>
</organism>
<evidence type="ECO:0000256" key="3">
    <source>
        <dbReference type="ARBA" id="ARBA00022692"/>
    </source>
</evidence>
<sequence>MLSTILRILLPLIGVAFASKVIFLSIASSSSIPLLSSDGIYSLLYGLRFDATAGAALAAPIIIAALILHYTKINGSRLVKTLVIAGSIWLIGTTMSDTIYSLDANKHVTFELFTSKGLELELIRTAFSLHWHLILVGIILMLLTSIAIWKSNLVRCIQTRSTKLNFSLSIIVWLLFTVTAIRGGWMDHPQSPMSAYNIGDNDRAFIAWSAPYSVTYHLAKGAKKSASNVTQPASSELHQELAQTTTSPAILDNLKDANIVFVLLESWVSIDMKSYGSDIDSSPFFDALREKSLTSHAMYADGYRTVQGMFASMCSFPNPNGGIVASTQLQNNQYYCLPHMLKDRGWDTRFIQGSGKGLVGAFAKTLGFTESYGKMDYDFDDETNEWGYMDGGIYRYSLDRLDEMQAENPDKPFFMMINTGTTHSVYLPESFGYPFGDDNMSQIRASVQNHADIALHEFLAQLEGRFDKPTLVVLMSDHTAKVSEPDLAKNSIPFLIYATDGSIPSKQLDTAVSQRDIGVTILDWMGGYAPWFTGQSLLQEQEFYRSSFSDGSLFYWVDNRHAVTINSPDGQLKQCFTIEDNTISLTKTDCNAEWVQPLYQQGRDFNNLTQQLLFDGKTLDYRNLASIFPQSSTELEDDSQLVSD</sequence>
<dbReference type="InterPro" id="IPR000917">
    <property type="entry name" value="Sulfatase_N"/>
</dbReference>
<feature type="transmembrane region" description="Helical" evidence="6">
    <location>
        <begin position="164"/>
        <end position="185"/>
    </location>
</feature>
<keyword evidence="4 6" id="KW-1133">Transmembrane helix</keyword>
<evidence type="ECO:0000313" key="9">
    <source>
        <dbReference type="Proteomes" id="UP001150001"/>
    </source>
</evidence>
<dbReference type="GeneID" id="78076583"/>
<feature type="transmembrane region" description="Helical" evidence="6">
    <location>
        <begin position="122"/>
        <end position="143"/>
    </location>
</feature>
<keyword evidence="9" id="KW-1185">Reference proteome</keyword>
<dbReference type="SUPFAM" id="SSF53649">
    <property type="entry name" value="Alkaline phosphatase-like"/>
    <property type="match status" value="1"/>
</dbReference>
<comment type="caution">
    <text evidence="8">The sequence shown here is derived from an EMBL/GenBank/DDBJ whole genome shotgun (WGS) entry which is preliminary data.</text>
</comment>
<accession>A0ABT5H0W5</accession>
<dbReference type="PANTHER" id="PTHR47371:SF3">
    <property type="entry name" value="PHOSPHOGLYCEROL TRANSFERASE I"/>
    <property type="match status" value="1"/>
</dbReference>
<evidence type="ECO:0000259" key="7">
    <source>
        <dbReference type="Pfam" id="PF00884"/>
    </source>
</evidence>
<dbReference type="CDD" id="cd16015">
    <property type="entry name" value="LTA_synthase"/>
    <property type="match status" value="1"/>
</dbReference>
<name>A0ABT5H0W5_9VIBR</name>
<feature type="domain" description="Sulfatase N-terminal" evidence="7">
    <location>
        <begin position="258"/>
        <end position="526"/>
    </location>
</feature>
<dbReference type="PANTHER" id="PTHR47371">
    <property type="entry name" value="LIPOTEICHOIC ACID SYNTHASE"/>
    <property type="match status" value="1"/>
</dbReference>
<gene>
    <name evidence="8" type="ORF">OPW20_23820</name>
</gene>
<protein>
    <submittedName>
        <fullName evidence="8">LTA synthase family protein</fullName>
    </submittedName>
</protein>
<evidence type="ECO:0000256" key="2">
    <source>
        <dbReference type="ARBA" id="ARBA00022475"/>
    </source>
</evidence>
<dbReference type="InterPro" id="IPR017850">
    <property type="entry name" value="Alkaline_phosphatase_core_sf"/>
</dbReference>
<evidence type="ECO:0000256" key="1">
    <source>
        <dbReference type="ARBA" id="ARBA00004651"/>
    </source>
</evidence>
<dbReference type="InterPro" id="IPR050448">
    <property type="entry name" value="OpgB/LTA_synthase_biosynth"/>
</dbReference>
<dbReference type="Pfam" id="PF00884">
    <property type="entry name" value="Sulfatase"/>
    <property type="match status" value="1"/>
</dbReference>
<dbReference type="Proteomes" id="UP001150001">
    <property type="component" value="Unassembled WGS sequence"/>
</dbReference>
<feature type="transmembrane region" description="Helical" evidence="6">
    <location>
        <begin position="51"/>
        <end position="70"/>
    </location>
</feature>
<keyword evidence="5 6" id="KW-0472">Membrane</keyword>
<comment type="subcellular location">
    <subcellularLocation>
        <location evidence="1">Cell membrane</location>
        <topology evidence="1">Multi-pass membrane protein</topology>
    </subcellularLocation>
</comment>
<feature type="transmembrane region" description="Helical" evidence="6">
    <location>
        <begin position="82"/>
        <end position="102"/>
    </location>
</feature>
<evidence type="ECO:0000313" key="8">
    <source>
        <dbReference type="EMBL" id="MDC5743091.1"/>
    </source>
</evidence>
<dbReference type="RefSeq" id="WP_242423045.1">
    <property type="nucleotide sequence ID" value="NZ_JAPFIM010000012.1"/>
</dbReference>
<dbReference type="Gene3D" id="3.40.720.10">
    <property type="entry name" value="Alkaline Phosphatase, subunit A"/>
    <property type="match status" value="1"/>
</dbReference>
<reference evidence="8" key="1">
    <citation type="submission" date="2022-11" db="EMBL/GenBank/DDBJ databases">
        <title>Role of the vibriolysin VemA secreted by the emergent pathogen Vibrio europaeus in the colonization of Manila clam mucus.</title>
        <authorList>
            <person name="Martinez C."/>
            <person name="Rodriguez S."/>
            <person name="Vences A."/>
            <person name="Barja J.L."/>
            <person name="Toranzo A.E."/>
            <person name="Dubert J."/>
        </authorList>
    </citation>
    <scope>NUCLEOTIDE SEQUENCE</scope>
    <source>
        <strain evidence="8">3454</strain>
    </source>
</reference>
<proteinExistence type="predicted"/>
<keyword evidence="3 6" id="KW-0812">Transmembrane</keyword>
<evidence type="ECO:0000256" key="6">
    <source>
        <dbReference type="SAM" id="Phobius"/>
    </source>
</evidence>
<evidence type="ECO:0000256" key="4">
    <source>
        <dbReference type="ARBA" id="ARBA00022989"/>
    </source>
</evidence>
<keyword evidence="2" id="KW-1003">Cell membrane</keyword>
<dbReference type="EMBL" id="JAPFIT010000032">
    <property type="protein sequence ID" value="MDC5743091.1"/>
    <property type="molecule type" value="Genomic_DNA"/>
</dbReference>
<evidence type="ECO:0000256" key="5">
    <source>
        <dbReference type="ARBA" id="ARBA00023136"/>
    </source>
</evidence>